<dbReference type="InterPro" id="IPR001444">
    <property type="entry name" value="Flag_bb_rod_N"/>
</dbReference>
<dbReference type="Pfam" id="PF06429">
    <property type="entry name" value="Flg_bbr_C"/>
    <property type="match status" value="1"/>
</dbReference>
<comment type="function">
    <text evidence="4">A flexible structure which links the flagellar filament to the drive apparatus in the basal body.</text>
</comment>
<feature type="domain" description="Flagellar hook protein FlgE/F/G-like D1" evidence="7">
    <location>
        <begin position="96"/>
        <end position="158"/>
    </location>
</feature>
<keyword evidence="8" id="KW-0969">Cilium</keyword>
<proteinExistence type="inferred from homology"/>
<evidence type="ECO:0000256" key="2">
    <source>
        <dbReference type="ARBA" id="ARBA00009677"/>
    </source>
</evidence>
<dbReference type="AlphaFoldDB" id="A0A1M7SXI7"/>
<dbReference type="GO" id="GO:0009424">
    <property type="term" value="C:bacterial-type flagellum hook"/>
    <property type="evidence" value="ECO:0007669"/>
    <property type="project" value="TreeGrafter"/>
</dbReference>
<dbReference type="InterPro" id="IPR020013">
    <property type="entry name" value="Flagellar_FlgE/F/G"/>
</dbReference>
<comment type="similarity">
    <text evidence="2 4">Belongs to the flagella basal body rod proteins family.</text>
</comment>
<feature type="domain" description="Flagellar basal body rod protein N-terminal" evidence="5">
    <location>
        <begin position="5"/>
        <end position="35"/>
    </location>
</feature>
<evidence type="ECO:0000259" key="7">
    <source>
        <dbReference type="Pfam" id="PF22692"/>
    </source>
</evidence>
<dbReference type="GO" id="GO:0071978">
    <property type="term" value="P:bacterial-type flagellum-dependent swarming motility"/>
    <property type="evidence" value="ECO:0007669"/>
    <property type="project" value="TreeGrafter"/>
</dbReference>
<evidence type="ECO:0000259" key="6">
    <source>
        <dbReference type="Pfam" id="PF06429"/>
    </source>
</evidence>
<dbReference type="GO" id="GO:0009425">
    <property type="term" value="C:bacterial-type flagellum basal body"/>
    <property type="evidence" value="ECO:0007669"/>
    <property type="project" value="UniProtKB-SubCell"/>
</dbReference>
<protein>
    <recommendedName>
        <fullName evidence="4">Flagellar hook protein FlgE</fullName>
    </recommendedName>
</protein>
<dbReference type="GO" id="GO:0005829">
    <property type="term" value="C:cytosol"/>
    <property type="evidence" value="ECO:0007669"/>
    <property type="project" value="TreeGrafter"/>
</dbReference>
<dbReference type="EMBL" id="FRDH01000012">
    <property type="protein sequence ID" value="SHN63215.1"/>
    <property type="molecule type" value="Genomic_DNA"/>
</dbReference>
<dbReference type="InterPro" id="IPR019776">
    <property type="entry name" value="Flagellar_basal_body_rod_CS"/>
</dbReference>
<dbReference type="NCBIfam" id="TIGR03506">
    <property type="entry name" value="FlgEFG_subfam"/>
    <property type="match status" value="2"/>
</dbReference>
<name>A0A1M7SXI7_9FIRM</name>
<dbReference type="RefSeq" id="WP_072704927.1">
    <property type="nucleotide sequence ID" value="NZ_FRDH01000012.1"/>
</dbReference>
<dbReference type="PROSITE" id="PS00588">
    <property type="entry name" value="FLAGELLA_BB_ROD"/>
    <property type="match status" value="1"/>
</dbReference>
<evidence type="ECO:0000256" key="1">
    <source>
        <dbReference type="ARBA" id="ARBA00004117"/>
    </source>
</evidence>
<dbReference type="InterPro" id="IPR010930">
    <property type="entry name" value="Flg_bb/hook_C_dom"/>
</dbReference>
<evidence type="ECO:0000313" key="8">
    <source>
        <dbReference type="EMBL" id="SHN63215.1"/>
    </source>
</evidence>
<dbReference type="Proteomes" id="UP000184097">
    <property type="component" value="Unassembled WGS sequence"/>
</dbReference>
<keyword evidence="8" id="KW-0282">Flagellum</keyword>
<evidence type="ECO:0000313" key="9">
    <source>
        <dbReference type="Proteomes" id="UP000184097"/>
    </source>
</evidence>
<dbReference type="Pfam" id="PF22692">
    <property type="entry name" value="LlgE_F_G_D1"/>
    <property type="match status" value="1"/>
</dbReference>
<dbReference type="PANTHER" id="PTHR30435:SF1">
    <property type="entry name" value="FLAGELLAR HOOK PROTEIN FLGE"/>
    <property type="match status" value="1"/>
</dbReference>
<gene>
    <name evidence="8" type="ORF">SAMN02745247_02614</name>
</gene>
<comment type="subcellular location">
    <subcellularLocation>
        <location evidence="1 4">Bacterial flagellum basal body</location>
    </subcellularLocation>
</comment>
<sequence length="1114" mass="118663">MMRSLYSGVAGLKTHQTKMDVIGNNIANVNTTSFKSQSITFSDLMYQTTQTASGATETKGGVNARQIGLGAKSGAINTAITSQGATQTTNNPFDIMITGESFFIVNNGNENLYTRDGSFYVDGAGNLAMQSNGYFVQGWVAQEDKETGEITINKNGGLSSLQIMSAANSTYSPASTTAALYSGNIDDHDKNLISDDGKTVTLEFYDNKGYLYTGKFTLKDTGYDHQFALTLTDIIDSDGKSIGPDLLKEITFGNVESPTRSQSFEKGTKYSIVLDASGENIAINAEGGDVKYKQVPLNGYLSDLMSTSSKSYSGILNTVYNVTDTDEKNYPADATYKIDDQTGELTIKYNKVDLAAADGWYATAKYTYKTNSSEKYFVDPATLEAYHIPDSTANSSASVFADTDFLSKVFGISDLYGSADYDYTYYNATTPPKMEIKRHVSVPQATSTNPGAYNKIATVGQYYTLDGTTTGKTVLQAAQDWVAAAPAGETRSLDQVFYSFNSADDNITLYVKNYEDVTKTETTGGSAVQADVNNLTTAFTDGSIDVSTGIETQDITDVLAYIDNQIAALNADNQTQEQNKIDAEADKTAQDTIMAEQQQIIDEKQAIIDNPASDPADVTQAEAERDAAQAIYDQAVLDKAAAQTAYDNAVAAITANDDKIANYNSAKKAAGEIQSAMTAKSLSVVTDVKETSITGTTGLMFSYEAQELGGAQALRDGTGAVITYSHQIEAEGELDTTKFTDTQPVQPKGVYVGASTFAKAYGLTSLTATITSGNNPYETLLGDAFGTNTNIPSLASGQEYTITFSNNTETLGYVSIAHSVTETAKGMSTGYSVSDNGDGTLNYTSETAYESVPVKGNIADLLTTAEGDNKGLLNKVYGITDEQADAYGIDGTYEINTSTGAINLTVGKHSVQLKFDAANGSLVSADTSDAGLVTMNFNQSIPGLEAFGYQQTAGDTTHNPGDVQFDFSTVTNYNTNGSSTIKAVKGDKKSLNTGRAVGEMNGVSISTDGQIYATYSNGQTKLLGQIASAEFANASGLSKEGDNLYASTLNSGEATIQDITTDGGYMNTGVLEMSNVDLSSQFTEMITTQRGFQANSRIITVSDTLLEELTNLKR</sequence>
<evidence type="ECO:0000259" key="5">
    <source>
        <dbReference type="Pfam" id="PF00460"/>
    </source>
</evidence>
<keyword evidence="8" id="KW-0966">Cell projection</keyword>
<dbReference type="SUPFAM" id="SSF117143">
    <property type="entry name" value="Flagellar hook protein flgE"/>
    <property type="match status" value="2"/>
</dbReference>
<reference evidence="8 9" key="1">
    <citation type="submission" date="2016-12" db="EMBL/GenBank/DDBJ databases">
        <authorList>
            <person name="Song W.-J."/>
            <person name="Kurnit D.M."/>
        </authorList>
    </citation>
    <scope>NUCLEOTIDE SEQUENCE [LARGE SCALE GENOMIC DNA]</scope>
    <source>
        <strain evidence="8 9">DSM 14810</strain>
    </source>
</reference>
<keyword evidence="3 4" id="KW-0975">Bacterial flagellum</keyword>
<dbReference type="PANTHER" id="PTHR30435">
    <property type="entry name" value="FLAGELLAR PROTEIN"/>
    <property type="match status" value="1"/>
</dbReference>
<dbReference type="Pfam" id="PF00460">
    <property type="entry name" value="Flg_bb_rod"/>
    <property type="match status" value="1"/>
</dbReference>
<evidence type="ECO:0000256" key="4">
    <source>
        <dbReference type="RuleBase" id="RU362116"/>
    </source>
</evidence>
<feature type="domain" description="Flagellar basal-body/hook protein C-terminal" evidence="6">
    <location>
        <begin position="1069"/>
        <end position="1112"/>
    </location>
</feature>
<dbReference type="InterPro" id="IPR053967">
    <property type="entry name" value="LlgE_F_G-like_D1"/>
</dbReference>
<dbReference type="InterPro" id="IPR037925">
    <property type="entry name" value="FlgE/F/G-like"/>
</dbReference>
<accession>A0A1M7SXI7</accession>
<evidence type="ECO:0000256" key="3">
    <source>
        <dbReference type="ARBA" id="ARBA00023143"/>
    </source>
</evidence>
<organism evidence="8 9">
    <name type="scientific">Butyrivibrio hungatei DSM 14810</name>
    <dbReference type="NCBI Taxonomy" id="1121132"/>
    <lineage>
        <taxon>Bacteria</taxon>
        <taxon>Bacillati</taxon>
        <taxon>Bacillota</taxon>
        <taxon>Clostridia</taxon>
        <taxon>Lachnospirales</taxon>
        <taxon>Lachnospiraceae</taxon>
        <taxon>Butyrivibrio</taxon>
    </lineage>
</organism>